<proteinExistence type="inferred from homology"/>
<dbReference type="FunFam" id="1.20.1250.20:FF:000057">
    <property type="entry name" value="MFS general substrate transporter"/>
    <property type="match status" value="1"/>
</dbReference>
<evidence type="ECO:0000256" key="4">
    <source>
        <dbReference type="ARBA" id="ARBA00022692"/>
    </source>
</evidence>
<feature type="transmembrane region" description="Helical" evidence="7">
    <location>
        <begin position="138"/>
        <end position="160"/>
    </location>
</feature>
<comment type="subcellular location">
    <subcellularLocation>
        <location evidence="1">Membrane</location>
        <topology evidence="1">Multi-pass membrane protein</topology>
    </subcellularLocation>
</comment>
<protein>
    <submittedName>
        <fullName evidence="9">Putative Permease of the major facilitator superfamily</fullName>
    </submittedName>
</protein>
<feature type="transmembrane region" description="Helical" evidence="7">
    <location>
        <begin position="400"/>
        <end position="417"/>
    </location>
</feature>
<dbReference type="PROSITE" id="PS50850">
    <property type="entry name" value="MFS"/>
    <property type="match status" value="1"/>
</dbReference>
<feature type="transmembrane region" description="Helical" evidence="7">
    <location>
        <begin position="42"/>
        <end position="59"/>
    </location>
</feature>
<dbReference type="GO" id="GO:0022857">
    <property type="term" value="F:transmembrane transporter activity"/>
    <property type="evidence" value="ECO:0007669"/>
    <property type="project" value="InterPro"/>
</dbReference>
<dbReference type="SUPFAM" id="SSF103473">
    <property type="entry name" value="MFS general substrate transporter"/>
    <property type="match status" value="1"/>
</dbReference>
<comment type="similarity">
    <text evidence="2">Belongs to the major facilitator superfamily.</text>
</comment>
<evidence type="ECO:0000256" key="3">
    <source>
        <dbReference type="ARBA" id="ARBA00022448"/>
    </source>
</evidence>
<feature type="transmembrane region" description="Helical" evidence="7">
    <location>
        <begin position="367"/>
        <end position="388"/>
    </location>
</feature>
<dbReference type="InterPro" id="IPR020846">
    <property type="entry name" value="MFS_dom"/>
</dbReference>
<evidence type="ECO:0000259" key="8">
    <source>
        <dbReference type="PROSITE" id="PS50850"/>
    </source>
</evidence>
<evidence type="ECO:0000256" key="6">
    <source>
        <dbReference type="ARBA" id="ARBA00023136"/>
    </source>
</evidence>
<keyword evidence="4 7" id="KW-0812">Transmembrane</keyword>
<dbReference type="AlphaFoldDB" id="A0A0F7U184"/>
<dbReference type="Proteomes" id="UP000042958">
    <property type="component" value="Unassembled WGS sequence"/>
</dbReference>
<evidence type="ECO:0000313" key="9">
    <source>
        <dbReference type="EMBL" id="CEJ61430.1"/>
    </source>
</evidence>
<name>A0A0F7U184_PENBI</name>
<dbReference type="GO" id="GO:0016020">
    <property type="term" value="C:membrane"/>
    <property type="evidence" value="ECO:0007669"/>
    <property type="project" value="UniProtKB-SubCell"/>
</dbReference>
<keyword evidence="6 7" id="KW-0472">Membrane</keyword>
<dbReference type="Pfam" id="PF07690">
    <property type="entry name" value="MFS_1"/>
    <property type="match status" value="1"/>
</dbReference>
<keyword evidence="3" id="KW-0813">Transport</keyword>
<dbReference type="InterPro" id="IPR011701">
    <property type="entry name" value="MFS"/>
</dbReference>
<feature type="transmembrane region" description="Helical" evidence="7">
    <location>
        <begin position="172"/>
        <end position="193"/>
    </location>
</feature>
<organism evidence="9 10">
    <name type="scientific">Penicillium brasilianum</name>
    <dbReference type="NCBI Taxonomy" id="104259"/>
    <lineage>
        <taxon>Eukaryota</taxon>
        <taxon>Fungi</taxon>
        <taxon>Dikarya</taxon>
        <taxon>Ascomycota</taxon>
        <taxon>Pezizomycotina</taxon>
        <taxon>Eurotiomycetes</taxon>
        <taxon>Eurotiomycetidae</taxon>
        <taxon>Eurotiales</taxon>
        <taxon>Aspergillaceae</taxon>
        <taxon>Penicillium</taxon>
    </lineage>
</organism>
<gene>
    <name evidence="9" type="ORF">PMG11_09965</name>
</gene>
<evidence type="ECO:0000256" key="2">
    <source>
        <dbReference type="ARBA" id="ARBA00008335"/>
    </source>
</evidence>
<accession>A0A0F7U184</accession>
<evidence type="ECO:0000256" key="1">
    <source>
        <dbReference type="ARBA" id="ARBA00004141"/>
    </source>
</evidence>
<dbReference type="STRING" id="104259.A0A0F7U184"/>
<feature type="transmembrane region" description="Helical" evidence="7">
    <location>
        <begin position="205"/>
        <end position="228"/>
    </location>
</feature>
<reference evidence="10" key="1">
    <citation type="journal article" date="2015" name="Genome Announc.">
        <title>Draft genome sequence of the fungus Penicillium brasilianum MG11.</title>
        <authorList>
            <person name="Horn F."/>
            <person name="Linde J."/>
            <person name="Mattern D.J."/>
            <person name="Walther G."/>
            <person name="Guthke R."/>
            <person name="Brakhage A.A."/>
            <person name="Valiante V."/>
        </authorList>
    </citation>
    <scope>NUCLEOTIDE SEQUENCE [LARGE SCALE GENOMIC DNA]</scope>
    <source>
        <strain evidence="10">MG11</strain>
    </source>
</reference>
<dbReference type="InterPro" id="IPR036259">
    <property type="entry name" value="MFS_trans_sf"/>
</dbReference>
<evidence type="ECO:0000256" key="5">
    <source>
        <dbReference type="ARBA" id="ARBA00022989"/>
    </source>
</evidence>
<evidence type="ECO:0000313" key="10">
    <source>
        <dbReference type="Proteomes" id="UP000042958"/>
    </source>
</evidence>
<feature type="transmembrane region" description="Helical" evidence="7">
    <location>
        <begin position="277"/>
        <end position="297"/>
    </location>
</feature>
<feature type="transmembrane region" description="Helical" evidence="7">
    <location>
        <begin position="112"/>
        <end position="132"/>
    </location>
</feature>
<dbReference type="PANTHER" id="PTHR43791">
    <property type="entry name" value="PERMEASE-RELATED"/>
    <property type="match status" value="1"/>
</dbReference>
<keyword evidence="5 7" id="KW-1133">Transmembrane helix</keyword>
<dbReference type="EMBL" id="CDHK01000011">
    <property type="protein sequence ID" value="CEJ61430.1"/>
    <property type="molecule type" value="Genomic_DNA"/>
</dbReference>
<feature type="transmembrane region" description="Helical" evidence="7">
    <location>
        <begin position="309"/>
        <end position="331"/>
    </location>
</feature>
<sequence length="499" mass="54591">MASTLKASAAHDELPGDNRLAAAQQLTAEEFAAAEKSLKRKLDLRLVCCVWVIFIMNYLDRNNISAAKVAGISKSLHMSSTQYATSVAILFAGYVLMQLPSNIFLAQLRPSVYLPTVMAIWGMLSALVGVVHNYSGLYALRFLLGFVEAAFYPGALFLISSSYKREEMGVRSAFLFSGSQLGSAFSGLIAAGIQSGLNGARGLESWRWIFIIEGSVTVFVAICAFFILPDYPSNTRWLSPTERAVAECRLLEDSGQVDEDGGGWSYGFKKAFADWRLYVFALIFLCIQVSSATSNFFPSVIQTLGYGRVNTLLLTVPPYMVALFVSIANNWSADWLRNSSFHVCWPLMAAMIGFVIGAASTNTGARYFAMILMVAGGHGSNAVLLAWTQKTMLRPRVKRASSVAFVNAVGNLAQIFSSYLYPDEGAPRYVLAMSANSAFCLVAIALVLFMRMILLRANKRLDAGETTVGQEMKGESQASVPGVEDEEQIARREEFRFIA</sequence>
<feature type="transmembrane region" description="Helical" evidence="7">
    <location>
        <begin position="83"/>
        <end position="105"/>
    </location>
</feature>
<dbReference type="OrthoDB" id="2250022at2759"/>
<feature type="transmembrane region" description="Helical" evidence="7">
    <location>
        <begin position="343"/>
        <end position="361"/>
    </location>
</feature>
<keyword evidence="10" id="KW-1185">Reference proteome</keyword>
<feature type="transmembrane region" description="Helical" evidence="7">
    <location>
        <begin position="429"/>
        <end position="450"/>
    </location>
</feature>
<dbReference type="FunFam" id="1.20.1250.20:FF:000013">
    <property type="entry name" value="MFS general substrate transporter"/>
    <property type="match status" value="1"/>
</dbReference>
<feature type="domain" description="Major facilitator superfamily (MFS) profile" evidence="8">
    <location>
        <begin position="46"/>
        <end position="460"/>
    </location>
</feature>
<evidence type="ECO:0000256" key="7">
    <source>
        <dbReference type="SAM" id="Phobius"/>
    </source>
</evidence>
<dbReference type="PANTHER" id="PTHR43791:SF92">
    <property type="entry name" value="AGL026WP"/>
    <property type="match status" value="1"/>
</dbReference>
<dbReference type="Gene3D" id="1.20.1250.20">
    <property type="entry name" value="MFS general substrate transporter like domains"/>
    <property type="match status" value="2"/>
</dbReference>